<feature type="transmembrane region" description="Helical" evidence="1">
    <location>
        <begin position="655"/>
        <end position="677"/>
    </location>
</feature>
<feature type="chain" id="PRO_5038920341" evidence="2">
    <location>
        <begin position="32"/>
        <end position="689"/>
    </location>
</feature>
<name>A0A9D1VSE6_9FIRM</name>
<dbReference type="AlphaFoldDB" id="A0A9D1VSE6"/>
<reference evidence="3" key="2">
    <citation type="submission" date="2021-04" db="EMBL/GenBank/DDBJ databases">
        <authorList>
            <person name="Gilroy R."/>
        </authorList>
    </citation>
    <scope>NUCLEOTIDE SEQUENCE</scope>
    <source>
        <strain evidence="3">26628</strain>
    </source>
</reference>
<organism evidence="3 4">
    <name type="scientific">Candidatus Borkfalkia faecigallinarum</name>
    <dbReference type="NCBI Taxonomy" id="2838509"/>
    <lineage>
        <taxon>Bacteria</taxon>
        <taxon>Bacillati</taxon>
        <taxon>Bacillota</taxon>
        <taxon>Clostridia</taxon>
        <taxon>Christensenellales</taxon>
        <taxon>Christensenellaceae</taxon>
        <taxon>Candidatus Borkfalkia</taxon>
    </lineage>
</organism>
<reference evidence="3" key="1">
    <citation type="journal article" date="2021" name="PeerJ">
        <title>Extensive microbial diversity within the chicken gut microbiome revealed by metagenomics and culture.</title>
        <authorList>
            <person name="Gilroy R."/>
            <person name="Ravi A."/>
            <person name="Getino M."/>
            <person name="Pursley I."/>
            <person name="Horton D.L."/>
            <person name="Alikhan N.F."/>
            <person name="Baker D."/>
            <person name="Gharbi K."/>
            <person name="Hall N."/>
            <person name="Watson M."/>
            <person name="Adriaenssens E.M."/>
            <person name="Foster-Nyarko E."/>
            <person name="Jarju S."/>
            <person name="Secka A."/>
            <person name="Antonio M."/>
            <person name="Oren A."/>
            <person name="Chaudhuri R.R."/>
            <person name="La Ragione R."/>
            <person name="Hildebrand F."/>
            <person name="Pallen M.J."/>
        </authorList>
    </citation>
    <scope>NUCLEOTIDE SEQUENCE</scope>
    <source>
        <strain evidence="3">26628</strain>
    </source>
</reference>
<keyword evidence="1" id="KW-0472">Membrane</keyword>
<evidence type="ECO:0000256" key="2">
    <source>
        <dbReference type="SAM" id="SignalP"/>
    </source>
</evidence>
<evidence type="ECO:0000313" key="4">
    <source>
        <dbReference type="Proteomes" id="UP000824249"/>
    </source>
</evidence>
<comment type="caution">
    <text evidence="3">The sequence shown here is derived from an EMBL/GenBank/DDBJ whole genome shotgun (WGS) entry which is preliminary data.</text>
</comment>
<dbReference type="Proteomes" id="UP000824249">
    <property type="component" value="Unassembled WGS sequence"/>
</dbReference>
<dbReference type="EMBL" id="DXFD01000008">
    <property type="protein sequence ID" value="HIX46160.1"/>
    <property type="molecule type" value="Genomic_DNA"/>
</dbReference>
<keyword evidence="2" id="KW-0732">Signal</keyword>
<accession>A0A9D1VSE6</accession>
<gene>
    <name evidence="3" type="ORF">H9737_00535</name>
</gene>
<protein>
    <submittedName>
        <fullName evidence="3">Uncharacterized protein</fullName>
    </submittedName>
</protein>
<evidence type="ECO:0000256" key="1">
    <source>
        <dbReference type="SAM" id="Phobius"/>
    </source>
</evidence>
<evidence type="ECO:0000313" key="3">
    <source>
        <dbReference type="EMBL" id="HIX46160.1"/>
    </source>
</evidence>
<feature type="signal peptide" evidence="2">
    <location>
        <begin position="1"/>
        <end position="31"/>
    </location>
</feature>
<proteinExistence type="predicted"/>
<keyword evidence="1" id="KW-1133">Transmembrane helix</keyword>
<sequence>MNKQKVSILTLLVAFVFCMAAMCISFGLTHAEDTVGASEIFSTSGSASMDSDGEYLSFSMGGDDNAAVSFRRNLALKWYAFDGEPAVGGDFSAHYLELTFAFENTDFESFTVTLETTQMTMSKAGKTTNEIVFTPNGGSVTAVVNGEGAGVSVSASEPITLALSERDGEAGYGNFVVSVNGSEAGTFTNIGRYYAKYASASADTPIDPLTFSAETDGTVSFAVHSLNDQSFALTDGEVTDDTAPVLVIDSEIKQILLGTEVDFDTVAIDVCSSSVSTTRYYLADGVPATDEDGEPVDPAFEDDDLVGYNDLDSDKRFFETDFNGSNGGTVSIAFRLRDGNSNAACYFIEWYAAATADNGHIAVVHPESVSDTPTLTFDEAQAEAYQAEVTAAALDEDGKSVQVGDGAYYYLPSLRAYASDATCGYTDMTFQIYYRTYNGDTDSASGAYDELRIELEEEGLYEFRVVPVNSAGKVMIGEFEDGQATITGNNVWDAENLTTFRFRVAYNGPSIEEPEEGEVGYVDVTYEFEDFDIVALGDYQTRYKLYRLDLNEGAEPSSVSDVRGGEGASVTENAYGTWTEIAVYDKDLESDEGDNVYDWDPDSSRSFIPQEKGYYKLVVEVASANMPIATASQVVEVTSEADVIPGTSYWLQENLTAVIFLGIGILCLIGIVIVLLIKPKDKDEKKDRA</sequence>
<keyword evidence="1" id="KW-0812">Transmembrane</keyword>